<dbReference type="GeneID" id="6006293"/>
<dbReference type="KEGG" id="cci:CC1G_11126"/>
<feature type="compositionally biased region" description="Polar residues" evidence="1">
    <location>
        <begin position="204"/>
        <end position="220"/>
    </location>
</feature>
<gene>
    <name evidence="2" type="ORF">CC1G_11126</name>
</gene>
<sequence>MSGCPEPLERIFRQVEEESERRAEEELKRAEELDKFVQESTTVRKTRTRRRGSISISRLGQFTVEEMEDLAKSPSGPASPKGFSIASTSPFYQAQIANASTSSVASGASAFSNDEAHTEDLSQVIQVQQIPSKTSTISKILPRRLSRARSSSVIPSSEGNVVPIGIGVSVQETTVHSSAASIAETESRGPSRRASVHAPRMLKSQPSKASLKGSTTSNATGWVARARGFTQKFRRKSKQNFGDDSVQAQ</sequence>
<proteinExistence type="predicted"/>
<reference evidence="2 3" key="1">
    <citation type="journal article" date="2010" name="Proc. Natl. Acad. Sci. U.S.A.">
        <title>Insights into evolution of multicellular fungi from the assembled chromosomes of the mushroom Coprinopsis cinerea (Coprinus cinereus).</title>
        <authorList>
            <person name="Stajich J.E."/>
            <person name="Wilke S.K."/>
            <person name="Ahren D."/>
            <person name="Au C.H."/>
            <person name="Birren B.W."/>
            <person name="Borodovsky M."/>
            <person name="Burns C."/>
            <person name="Canback B."/>
            <person name="Casselton L.A."/>
            <person name="Cheng C.K."/>
            <person name="Deng J."/>
            <person name="Dietrich F.S."/>
            <person name="Fargo D.C."/>
            <person name="Farman M.L."/>
            <person name="Gathman A.C."/>
            <person name="Goldberg J."/>
            <person name="Guigo R."/>
            <person name="Hoegger P.J."/>
            <person name="Hooker J.B."/>
            <person name="Huggins A."/>
            <person name="James T.Y."/>
            <person name="Kamada T."/>
            <person name="Kilaru S."/>
            <person name="Kodira C."/>
            <person name="Kues U."/>
            <person name="Kupfer D."/>
            <person name="Kwan H.S."/>
            <person name="Lomsadze A."/>
            <person name="Li W."/>
            <person name="Lilly W.W."/>
            <person name="Ma L.J."/>
            <person name="Mackey A.J."/>
            <person name="Manning G."/>
            <person name="Martin F."/>
            <person name="Muraguchi H."/>
            <person name="Natvig D.O."/>
            <person name="Palmerini H."/>
            <person name="Ramesh M.A."/>
            <person name="Rehmeyer C.J."/>
            <person name="Roe B.A."/>
            <person name="Shenoy N."/>
            <person name="Stanke M."/>
            <person name="Ter-Hovhannisyan V."/>
            <person name="Tunlid A."/>
            <person name="Velagapudi R."/>
            <person name="Vision T.J."/>
            <person name="Zeng Q."/>
            <person name="Zolan M.E."/>
            <person name="Pukkila P.J."/>
        </authorList>
    </citation>
    <scope>NUCLEOTIDE SEQUENCE [LARGE SCALE GENOMIC DNA]</scope>
    <source>
        <strain evidence="3">Okayama-7 / 130 / ATCC MYA-4618 / FGSC 9003</strain>
    </source>
</reference>
<feature type="compositionally biased region" description="Basic and acidic residues" evidence="1">
    <location>
        <begin position="7"/>
        <end position="20"/>
    </location>
</feature>
<keyword evidence="3" id="KW-1185">Reference proteome</keyword>
<evidence type="ECO:0000313" key="2">
    <source>
        <dbReference type="EMBL" id="EAU91940.1"/>
    </source>
</evidence>
<dbReference type="InParanoid" id="A8N4R1"/>
<name>A8N4R1_COPC7</name>
<feature type="region of interest" description="Disordered" evidence="1">
    <location>
        <begin position="1"/>
        <end position="20"/>
    </location>
</feature>
<evidence type="ECO:0000313" key="3">
    <source>
        <dbReference type="Proteomes" id="UP000001861"/>
    </source>
</evidence>
<dbReference type="VEuPathDB" id="FungiDB:CC1G_11126"/>
<comment type="caution">
    <text evidence="2">The sequence shown here is derived from an EMBL/GenBank/DDBJ whole genome shotgun (WGS) entry which is preliminary data.</text>
</comment>
<evidence type="ECO:0000256" key="1">
    <source>
        <dbReference type="SAM" id="MobiDB-lite"/>
    </source>
</evidence>
<dbReference type="AlphaFoldDB" id="A8N4R1"/>
<dbReference type="RefSeq" id="XP_001829856.1">
    <property type="nucleotide sequence ID" value="XM_001829804.1"/>
</dbReference>
<dbReference type="Proteomes" id="UP000001861">
    <property type="component" value="Unassembled WGS sequence"/>
</dbReference>
<accession>A8N4R1</accession>
<organism evidence="2 3">
    <name type="scientific">Coprinopsis cinerea (strain Okayama-7 / 130 / ATCC MYA-4618 / FGSC 9003)</name>
    <name type="common">Inky cap fungus</name>
    <name type="synonym">Hormographiella aspergillata</name>
    <dbReference type="NCBI Taxonomy" id="240176"/>
    <lineage>
        <taxon>Eukaryota</taxon>
        <taxon>Fungi</taxon>
        <taxon>Dikarya</taxon>
        <taxon>Basidiomycota</taxon>
        <taxon>Agaricomycotina</taxon>
        <taxon>Agaricomycetes</taxon>
        <taxon>Agaricomycetidae</taxon>
        <taxon>Agaricales</taxon>
        <taxon>Agaricineae</taxon>
        <taxon>Psathyrellaceae</taxon>
        <taxon>Coprinopsis</taxon>
    </lineage>
</organism>
<dbReference type="eggNOG" id="ENOG502SUQ9">
    <property type="taxonomic scope" value="Eukaryota"/>
</dbReference>
<dbReference type="EMBL" id="AACS02000003">
    <property type="protein sequence ID" value="EAU91940.1"/>
    <property type="molecule type" value="Genomic_DNA"/>
</dbReference>
<feature type="region of interest" description="Disordered" evidence="1">
    <location>
        <begin position="179"/>
        <end position="223"/>
    </location>
</feature>
<dbReference type="OrthoDB" id="3191896at2759"/>
<protein>
    <submittedName>
        <fullName evidence="2">Uncharacterized protein</fullName>
    </submittedName>
</protein>
<dbReference type="OMA" id="RAHTEDH"/>